<protein>
    <submittedName>
        <fullName evidence="1">Uncharacterized protein</fullName>
    </submittedName>
</protein>
<comment type="caution">
    <text evidence="1">The sequence shown here is derived from an EMBL/GenBank/DDBJ whole genome shotgun (WGS) entry which is preliminary data.</text>
</comment>
<dbReference type="AlphaFoldDB" id="X1UM03"/>
<sequence>MPKYLCPKCKGFFCGWVMRYKYKNKCPNCG</sequence>
<organism evidence="1">
    <name type="scientific">marine sediment metagenome</name>
    <dbReference type="NCBI Taxonomy" id="412755"/>
    <lineage>
        <taxon>unclassified sequences</taxon>
        <taxon>metagenomes</taxon>
        <taxon>ecological metagenomes</taxon>
    </lineage>
</organism>
<feature type="non-terminal residue" evidence="1">
    <location>
        <position position="30"/>
    </location>
</feature>
<accession>X1UM03</accession>
<reference evidence="1" key="1">
    <citation type="journal article" date="2014" name="Front. Microbiol.">
        <title>High frequency of phylogenetically diverse reductive dehalogenase-homologous genes in deep subseafloor sedimentary metagenomes.</title>
        <authorList>
            <person name="Kawai M."/>
            <person name="Futagami T."/>
            <person name="Toyoda A."/>
            <person name="Takaki Y."/>
            <person name="Nishi S."/>
            <person name="Hori S."/>
            <person name="Arai W."/>
            <person name="Tsubouchi T."/>
            <person name="Morono Y."/>
            <person name="Uchiyama I."/>
            <person name="Ito T."/>
            <person name="Fujiyama A."/>
            <person name="Inagaki F."/>
            <person name="Takami H."/>
        </authorList>
    </citation>
    <scope>NUCLEOTIDE SEQUENCE</scope>
    <source>
        <strain evidence="1">Expedition CK06-06</strain>
    </source>
</reference>
<dbReference type="EMBL" id="BARW01020588">
    <property type="protein sequence ID" value="GAI93384.1"/>
    <property type="molecule type" value="Genomic_DNA"/>
</dbReference>
<proteinExistence type="predicted"/>
<gene>
    <name evidence="1" type="ORF">S12H4_34756</name>
</gene>
<evidence type="ECO:0000313" key="1">
    <source>
        <dbReference type="EMBL" id="GAI93384.1"/>
    </source>
</evidence>
<name>X1UM03_9ZZZZ</name>